<gene>
    <name evidence="2" type="ORF">THAOC_37746</name>
</gene>
<feature type="region of interest" description="Disordered" evidence="1">
    <location>
        <begin position="1"/>
        <end position="162"/>
    </location>
</feature>
<feature type="compositionally biased region" description="Basic and acidic residues" evidence="1">
    <location>
        <begin position="197"/>
        <end position="216"/>
    </location>
</feature>
<comment type="caution">
    <text evidence="2">The sequence shown here is derived from an EMBL/GenBank/DDBJ whole genome shotgun (WGS) entry which is preliminary data.</text>
</comment>
<name>K0RBD4_THAOC</name>
<sequence length="240" mass="25988">MSDASGAKKSKRSSLKRSSSTGGLGELGGLGGESAHRFDFHRRASDGGKQQSGYRHDKDESYFDELKFSRRSKSGLERAGSHGSSNAAKESDSRLTSPSNSTEGESRKREEKRGRDERDSDSPSSSQKERAGSPSSSSCEDLDNTDSSHSIASATAETVAAETVDCTVAVVIHGARRSNANDTPIPEILDADNLEATGDKPRYASHKYDLDRDKKEPRHSKRTKSRRRGKSKGPLRISGN</sequence>
<feature type="region of interest" description="Disordered" evidence="1">
    <location>
        <begin position="174"/>
        <end position="240"/>
    </location>
</feature>
<evidence type="ECO:0000313" key="3">
    <source>
        <dbReference type="Proteomes" id="UP000266841"/>
    </source>
</evidence>
<feature type="compositionally biased region" description="Gly residues" evidence="1">
    <location>
        <begin position="22"/>
        <end position="32"/>
    </location>
</feature>
<accession>K0RBD4</accession>
<feature type="compositionally biased region" description="Polar residues" evidence="1">
    <location>
        <begin position="133"/>
        <end position="153"/>
    </location>
</feature>
<feature type="compositionally biased region" description="Polar residues" evidence="1">
    <location>
        <begin position="82"/>
        <end position="102"/>
    </location>
</feature>
<reference evidence="2 3" key="1">
    <citation type="journal article" date="2012" name="Genome Biol.">
        <title>Genome and low-iron response of an oceanic diatom adapted to chronic iron limitation.</title>
        <authorList>
            <person name="Lommer M."/>
            <person name="Specht M."/>
            <person name="Roy A.S."/>
            <person name="Kraemer L."/>
            <person name="Andreson R."/>
            <person name="Gutowska M.A."/>
            <person name="Wolf J."/>
            <person name="Bergner S.V."/>
            <person name="Schilhabel M.B."/>
            <person name="Klostermeier U.C."/>
            <person name="Beiko R.G."/>
            <person name="Rosenstiel P."/>
            <person name="Hippler M."/>
            <person name="Laroche J."/>
        </authorList>
    </citation>
    <scope>NUCLEOTIDE SEQUENCE [LARGE SCALE GENOMIC DNA]</scope>
    <source>
        <strain evidence="2 3">CCMP1005</strain>
    </source>
</reference>
<feature type="compositionally biased region" description="Basic residues" evidence="1">
    <location>
        <begin position="217"/>
        <end position="233"/>
    </location>
</feature>
<proteinExistence type="predicted"/>
<protein>
    <submittedName>
        <fullName evidence="2">Uncharacterized protein</fullName>
    </submittedName>
</protein>
<dbReference type="EMBL" id="AGNL01050648">
    <property type="protein sequence ID" value="EJK43777.1"/>
    <property type="molecule type" value="Genomic_DNA"/>
</dbReference>
<feature type="compositionally biased region" description="Basic and acidic residues" evidence="1">
    <location>
        <begin position="104"/>
        <end position="131"/>
    </location>
</feature>
<evidence type="ECO:0000313" key="2">
    <source>
        <dbReference type="EMBL" id="EJK43777.1"/>
    </source>
</evidence>
<feature type="compositionally biased region" description="Basic and acidic residues" evidence="1">
    <location>
        <begin position="34"/>
        <end position="46"/>
    </location>
</feature>
<dbReference type="AlphaFoldDB" id="K0RBD4"/>
<feature type="non-terminal residue" evidence="2">
    <location>
        <position position="240"/>
    </location>
</feature>
<keyword evidence="3" id="KW-1185">Reference proteome</keyword>
<organism evidence="2 3">
    <name type="scientific">Thalassiosira oceanica</name>
    <name type="common">Marine diatom</name>
    <dbReference type="NCBI Taxonomy" id="159749"/>
    <lineage>
        <taxon>Eukaryota</taxon>
        <taxon>Sar</taxon>
        <taxon>Stramenopiles</taxon>
        <taxon>Ochrophyta</taxon>
        <taxon>Bacillariophyta</taxon>
        <taxon>Coscinodiscophyceae</taxon>
        <taxon>Thalassiosirophycidae</taxon>
        <taxon>Thalassiosirales</taxon>
        <taxon>Thalassiosiraceae</taxon>
        <taxon>Thalassiosira</taxon>
    </lineage>
</organism>
<dbReference type="Proteomes" id="UP000266841">
    <property type="component" value="Unassembled WGS sequence"/>
</dbReference>
<feature type="compositionally biased region" description="Basic and acidic residues" evidence="1">
    <location>
        <begin position="54"/>
        <end position="80"/>
    </location>
</feature>
<evidence type="ECO:0000256" key="1">
    <source>
        <dbReference type="SAM" id="MobiDB-lite"/>
    </source>
</evidence>